<protein>
    <submittedName>
        <fullName evidence="1">Uncharacterized protein</fullName>
    </submittedName>
</protein>
<organism evidence="1 2">
    <name type="scientific">Candidatus Aquirickettsiella gammari</name>
    <dbReference type="NCBI Taxonomy" id="2016198"/>
    <lineage>
        <taxon>Bacteria</taxon>
        <taxon>Pseudomonadati</taxon>
        <taxon>Pseudomonadota</taxon>
        <taxon>Gammaproteobacteria</taxon>
        <taxon>Legionellales</taxon>
        <taxon>Coxiellaceae</taxon>
        <taxon>Candidatus Aquirickettsiella</taxon>
    </lineage>
</organism>
<evidence type="ECO:0000313" key="2">
    <source>
        <dbReference type="Proteomes" id="UP000226429"/>
    </source>
</evidence>
<dbReference type="InterPro" id="IPR011006">
    <property type="entry name" value="CheY-like_superfamily"/>
</dbReference>
<feature type="non-terminal residue" evidence="1">
    <location>
        <position position="1"/>
    </location>
</feature>
<dbReference type="AlphaFoldDB" id="A0A370CFK7"/>
<accession>A0A370CFK7</accession>
<name>A0A370CFK7_9COXI</name>
<sequence>PLIIWSAFVNQNNEEKYLAWGVDGVLIKACSYRQLKNTIQQCFKTPKYKRKFYFQLKILIKKWNELFTERTGLSADFVDRFKSILWEGLAIAEEYQQWLKFHTK</sequence>
<reference evidence="1 2" key="2">
    <citation type="journal article" date="2018" name="J. Invertebr. Pathol.">
        <title>'Candidatus Aquirickettsiella gammari' (Gammaproteobacteria: Legionellales: Coxiellaceae): A bacterial pathogen of the freshwater crustacean Gammarus fossarum (Malacostraca: Amphipoda).</title>
        <authorList>
            <person name="Bojko J."/>
            <person name="Dunn A.M."/>
            <person name="Stebbing P.D."/>
            <person name="van Aerle R."/>
            <person name="Bacela-Spychalska K."/>
            <person name="Bean T.P."/>
            <person name="Urrutia A."/>
            <person name="Stentiford G.D."/>
        </authorList>
    </citation>
    <scope>NUCLEOTIDE SEQUENCE [LARGE SCALE GENOMIC DNA]</scope>
    <source>
        <strain evidence="1">RA15029</strain>
    </source>
</reference>
<keyword evidence="2" id="KW-1185">Reference proteome</keyword>
<dbReference type="EMBL" id="NMOS02000048">
    <property type="protein sequence ID" value="RDH39803.1"/>
    <property type="molecule type" value="Genomic_DNA"/>
</dbReference>
<reference evidence="1 2" key="1">
    <citation type="journal article" date="2017" name="Int. J. Syst. Evol. Microbiol.">
        <title>Aquarickettsiella crustaci n. gen. n. sp. (Gammaproteobacteria: Legionellales: Coxiellaceae); a bacterial pathogen of the freshwater crustacean: Gammarus fossarum (Malacostraca: Amphipoda).</title>
        <authorList>
            <person name="Bojko J."/>
            <person name="Dunn A.M."/>
            <person name="Stebbing P.D."/>
            <person name="Van Aerle R."/>
            <person name="Bacela-Spychalska K."/>
            <person name="Bean T.P."/>
            <person name="Stentiford G.D."/>
        </authorList>
    </citation>
    <scope>NUCLEOTIDE SEQUENCE [LARGE SCALE GENOMIC DNA]</scope>
    <source>
        <strain evidence="1">RA15029</strain>
    </source>
</reference>
<comment type="caution">
    <text evidence="1">The sequence shown here is derived from an EMBL/GenBank/DDBJ whole genome shotgun (WGS) entry which is preliminary data.</text>
</comment>
<evidence type="ECO:0000313" key="1">
    <source>
        <dbReference type="EMBL" id="RDH39803.1"/>
    </source>
</evidence>
<proteinExistence type="predicted"/>
<gene>
    <name evidence="1" type="ORF">CFE62_007125</name>
</gene>
<dbReference type="SUPFAM" id="SSF52172">
    <property type="entry name" value="CheY-like"/>
    <property type="match status" value="1"/>
</dbReference>
<dbReference type="Proteomes" id="UP000226429">
    <property type="component" value="Unassembled WGS sequence"/>
</dbReference>